<name>A0AAD7ZWL8_DIPPU</name>
<sequence>IGRLNAFDILRDCCCCRPAGAWQITKVHAPSWKNVHHLETLLRSIQSSPYTPRMSLWTTYQRSLKMYEGSVHLASLLRESSIHQLALKIEPRGTLYLRLRHTDPHTTFQRQGIKGHHVLALFGADLETIVTRESLTGGVPGGEMCVEEIERRGLDIIGLYRLCGSATKKRILREAFERNARTVDLSPDNVPDINVITGVLKDYLRELPEPLFTKCLYQMMVDALSVCLPDDPEGNAKLMFSILDCLPKVNRHTLIFLMDHLALVVSQSERNKMSPQNLAICFGPVLMLQSEEGKELDFLQPISVLKYLLEIWPTKSEPIFQASLSLTTHSPFINFQSSQGPFQLHPSIITGMSIKRRGENTAFSHSTLIKDLGPHANTLVSTLITSNYCRRFRNIGKKLPRILSDKTTSVIF</sequence>
<dbReference type="FunFam" id="1.10.555.10:FF:000031">
    <property type="entry name" value="rho GTPase-activating protein 100F isoform X6"/>
    <property type="match status" value="1"/>
</dbReference>
<dbReference type="Pfam" id="PF00620">
    <property type="entry name" value="RhoGAP"/>
    <property type="match status" value="1"/>
</dbReference>
<gene>
    <name evidence="3" type="ORF">L9F63_028175</name>
</gene>
<dbReference type="GO" id="GO:0007165">
    <property type="term" value="P:signal transduction"/>
    <property type="evidence" value="ECO:0007669"/>
    <property type="project" value="InterPro"/>
</dbReference>
<evidence type="ECO:0000313" key="4">
    <source>
        <dbReference type="Proteomes" id="UP001233999"/>
    </source>
</evidence>
<dbReference type="InterPro" id="IPR052118">
    <property type="entry name" value="Rho-GAP_regulator"/>
</dbReference>
<dbReference type="Gene3D" id="1.10.555.10">
    <property type="entry name" value="Rho GTPase activation protein"/>
    <property type="match status" value="1"/>
</dbReference>
<dbReference type="PROSITE" id="PS50238">
    <property type="entry name" value="RHOGAP"/>
    <property type="match status" value="1"/>
</dbReference>
<dbReference type="GO" id="GO:0005096">
    <property type="term" value="F:GTPase activator activity"/>
    <property type="evidence" value="ECO:0007669"/>
    <property type="project" value="UniProtKB-KW"/>
</dbReference>
<dbReference type="EMBL" id="JASPKZ010005896">
    <property type="protein sequence ID" value="KAJ9588015.1"/>
    <property type="molecule type" value="Genomic_DNA"/>
</dbReference>
<dbReference type="SMART" id="SM00324">
    <property type="entry name" value="RhoGAP"/>
    <property type="match status" value="1"/>
</dbReference>
<dbReference type="InterPro" id="IPR008936">
    <property type="entry name" value="Rho_GTPase_activation_prot"/>
</dbReference>
<evidence type="ECO:0000259" key="2">
    <source>
        <dbReference type="PROSITE" id="PS50238"/>
    </source>
</evidence>
<accession>A0AAD7ZWL8</accession>
<dbReference type="GO" id="GO:0016477">
    <property type="term" value="P:cell migration"/>
    <property type="evidence" value="ECO:0007669"/>
    <property type="project" value="TreeGrafter"/>
</dbReference>
<dbReference type="SUPFAM" id="SSF48350">
    <property type="entry name" value="GTPase activation domain, GAP"/>
    <property type="match status" value="1"/>
</dbReference>
<feature type="non-terminal residue" evidence="3">
    <location>
        <position position="412"/>
    </location>
</feature>
<keyword evidence="1" id="KW-0343">GTPase activation</keyword>
<dbReference type="PANTHER" id="PTHR46150:SF3">
    <property type="entry name" value="RHO GTPASE-ACTIVATING PROTEIN 100F"/>
    <property type="match status" value="1"/>
</dbReference>
<dbReference type="PANTHER" id="PTHR46150">
    <property type="entry name" value="RHO GTPASE-ACTIVATING PROTEIN 100F"/>
    <property type="match status" value="1"/>
</dbReference>
<evidence type="ECO:0000256" key="1">
    <source>
        <dbReference type="ARBA" id="ARBA00022468"/>
    </source>
</evidence>
<comment type="caution">
    <text evidence="3">The sequence shown here is derived from an EMBL/GenBank/DDBJ whole genome shotgun (WGS) entry which is preliminary data.</text>
</comment>
<feature type="non-terminal residue" evidence="3">
    <location>
        <position position="1"/>
    </location>
</feature>
<reference evidence="3" key="1">
    <citation type="journal article" date="2023" name="IScience">
        <title>Live-bearing cockroach genome reveals convergent evolutionary mechanisms linked to viviparity in insects and beyond.</title>
        <authorList>
            <person name="Fouks B."/>
            <person name="Harrison M.C."/>
            <person name="Mikhailova A.A."/>
            <person name="Marchal E."/>
            <person name="English S."/>
            <person name="Carruthers M."/>
            <person name="Jennings E.C."/>
            <person name="Chiamaka E.L."/>
            <person name="Frigard R.A."/>
            <person name="Pippel M."/>
            <person name="Attardo G.M."/>
            <person name="Benoit J.B."/>
            <person name="Bornberg-Bauer E."/>
            <person name="Tobe S.S."/>
        </authorList>
    </citation>
    <scope>NUCLEOTIDE SEQUENCE</scope>
    <source>
        <strain evidence="3">Stay&amp;Tobe</strain>
    </source>
</reference>
<evidence type="ECO:0000313" key="3">
    <source>
        <dbReference type="EMBL" id="KAJ9588015.1"/>
    </source>
</evidence>
<dbReference type="InterPro" id="IPR000198">
    <property type="entry name" value="RhoGAP_dom"/>
</dbReference>
<dbReference type="GO" id="GO:0097060">
    <property type="term" value="C:synaptic membrane"/>
    <property type="evidence" value="ECO:0007669"/>
    <property type="project" value="TreeGrafter"/>
</dbReference>
<dbReference type="Proteomes" id="UP001233999">
    <property type="component" value="Unassembled WGS sequence"/>
</dbReference>
<organism evidence="3 4">
    <name type="scientific">Diploptera punctata</name>
    <name type="common">Pacific beetle cockroach</name>
    <dbReference type="NCBI Taxonomy" id="6984"/>
    <lineage>
        <taxon>Eukaryota</taxon>
        <taxon>Metazoa</taxon>
        <taxon>Ecdysozoa</taxon>
        <taxon>Arthropoda</taxon>
        <taxon>Hexapoda</taxon>
        <taxon>Insecta</taxon>
        <taxon>Pterygota</taxon>
        <taxon>Neoptera</taxon>
        <taxon>Polyneoptera</taxon>
        <taxon>Dictyoptera</taxon>
        <taxon>Blattodea</taxon>
        <taxon>Blaberoidea</taxon>
        <taxon>Blaberidae</taxon>
        <taxon>Diplopterinae</taxon>
        <taxon>Diploptera</taxon>
    </lineage>
</organism>
<dbReference type="GO" id="GO:0046578">
    <property type="term" value="P:regulation of Ras protein signal transduction"/>
    <property type="evidence" value="ECO:0007669"/>
    <property type="project" value="TreeGrafter"/>
</dbReference>
<dbReference type="AlphaFoldDB" id="A0AAD7ZWL8"/>
<dbReference type="GO" id="GO:0030030">
    <property type="term" value="P:cell projection organization"/>
    <property type="evidence" value="ECO:0007669"/>
    <property type="project" value="TreeGrafter"/>
</dbReference>
<protein>
    <recommendedName>
        <fullName evidence="2">Rho-GAP domain-containing protein</fullName>
    </recommendedName>
</protein>
<reference evidence="3" key="2">
    <citation type="submission" date="2023-05" db="EMBL/GenBank/DDBJ databases">
        <authorList>
            <person name="Fouks B."/>
        </authorList>
    </citation>
    <scope>NUCLEOTIDE SEQUENCE</scope>
    <source>
        <strain evidence="3">Stay&amp;Tobe</strain>
        <tissue evidence="3">Testes</tissue>
    </source>
</reference>
<feature type="domain" description="Rho-GAP" evidence="2">
    <location>
        <begin position="124"/>
        <end position="320"/>
    </location>
</feature>
<proteinExistence type="predicted"/>
<keyword evidence="4" id="KW-1185">Reference proteome</keyword>